<evidence type="ECO:0000313" key="4">
    <source>
        <dbReference type="EMBL" id="VAH99884.1"/>
    </source>
</evidence>
<dbReference type="EMBL" id="LT934117">
    <property type="protein sequence ID" value="VAH99884.1"/>
    <property type="molecule type" value="Genomic_DNA"/>
</dbReference>
<dbReference type="Proteomes" id="UP000324705">
    <property type="component" value="Chromosome 4A"/>
</dbReference>
<evidence type="ECO:0000259" key="3">
    <source>
        <dbReference type="PROSITE" id="PS50011"/>
    </source>
</evidence>
<keyword evidence="2" id="KW-0067">ATP-binding</keyword>
<sequence>MAGSRLLWRRSRPVATMPIVLDDQCIVDNLTESNQRSIWASRRIGEDEQLYLVHIHGTAGIGHPTMLVVKKFQNSDGIVDGNLENRCKSEMFLLASIRHDNIVNVLHFIQRENAIMLVYTYQVNGSLDKWLHRREEGERPLSWPQRKAIAIGVAQGLFHLHHECNRPIVHHNITSLNILLDHNFKAAIASFGAAQMNMAGLNQPLPIAGSVFGNFGYAAPEYGRAASQLTEKVDTYSFGVVLLELVTRRVANGVDGQLAIWARDNCSKLMAKKLEWFKISVDKDIPNQARYMEEMATVFRLGVDCTVDDPQQRPSMHMALKRLRHGCGCGRFGGLITCYNIYITSEDSVQVKGKVACEISSADELCSVVL</sequence>
<dbReference type="InterPro" id="IPR011009">
    <property type="entry name" value="Kinase-like_dom_sf"/>
</dbReference>
<keyword evidence="1" id="KW-0547">Nucleotide-binding</keyword>
<dbReference type="PANTHER" id="PTHR27001">
    <property type="entry name" value="OS01G0253100 PROTEIN"/>
    <property type="match status" value="1"/>
</dbReference>
<dbReference type="GO" id="GO:0005886">
    <property type="term" value="C:plasma membrane"/>
    <property type="evidence" value="ECO:0007669"/>
    <property type="project" value="TreeGrafter"/>
</dbReference>
<dbReference type="GO" id="GO:0004672">
    <property type="term" value="F:protein kinase activity"/>
    <property type="evidence" value="ECO:0007669"/>
    <property type="project" value="InterPro"/>
</dbReference>
<evidence type="ECO:0000256" key="1">
    <source>
        <dbReference type="ARBA" id="ARBA00022741"/>
    </source>
</evidence>
<dbReference type="Gene3D" id="3.30.200.20">
    <property type="entry name" value="Phosphorylase Kinase, domain 1"/>
    <property type="match status" value="1"/>
</dbReference>
<dbReference type="AlphaFoldDB" id="A0A9R0SVS0"/>
<gene>
    <name evidence="4" type="ORF">TRITD_4Av1G260260</name>
</gene>
<dbReference type="Pfam" id="PF00069">
    <property type="entry name" value="Pkinase"/>
    <property type="match status" value="1"/>
</dbReference>
<dbReference type="OMA" id="VWASTRI"/>
<dbReference type="PROSITE" id="PS50011">
    <property type="entry name" value="PROTEIN_KINASE_DOM"/>
    <property type="match status" value="1"/>
</dbReference>
<keyword evidence="5" id="KW-1185">Reference proteome</keyword>
<protein>
    <recommendedName>
        <fullName evidence="3">Protein kinase domain-containing protein</fullName>
    </recommendedName>
</protein>
<evidence type="ECO:0000313" key="5">
    <source>
        <dbReference type="Proteomes" id="UP000324705"/>
    </source>
</evidence>
<dbReference type="SUPFAM" id="SSF56112">
    <property type="entry name" value="Protein kinase-like (PK-like)"/>
    <property type="match status" value="1"/>
</dbReference>
<name>A0A9R0SVS0_TRITD</name>
<proteinExistence type="predicted"/>
<organism evidence="4 5">
    <name type="scientific">Triticum turgidum subsp. durum</name>
    <name type="common">Durum wheat</name>
    <name type="synonym">Triticum durum</name>
    <dbReference type="NCBI Taxonomy" id="4567"/>
    <lineage>
        <taxon>Eukaryota</taxon>
        <taxon>Viridiplantae</taxon>
        <taxon>Streptophyta</taxon>
        <taxon>Embryophyta</taxon>
        <taxon>Tracheophyta</taxon>
        <taxon>Spermatophyta</taxon>
        <taxon>Magnoliopsida</taxon>
        <taxon>Liliopsida</taxon>
        <taxon>Poales</taxon>
        <taxon>Poaceae</taxon>
        <taxon>BOP clade</taxon>
        <taxon>Pooideae</taxon>
        <taxon>Triticodae</taxon>
        <taxon>Triticeae</taxon>
        <taxon>Triticinae</taxon>
        <taxon>Triticum</taxon>
    </lineage>
</organism>
<feature type="domain" description="Protein kinase" evidence="3">
    <location>
        <begin position="24"/>
        <end position="328"/>
    </location>
</feature>
<accession>A0A9R0SVS0</accession>
<dbReference type="PANTHER" id="PTHR27001:SF944">
    <property type="entry name" value="PROTEIN KINASE DOMAIN-CONTAINING PROTEIN"/>
    <property type="match status" value="1"/>
</dbReference>
<dbReference type="InterPro" id="IPR000719">
    <property type="entry name" value="Prot_kinase_dom"/>
</dbReference>
<reference evidence="4 5" key="1">
    <citation type="submission" date="2017-09" db="EMBL/GenBank/DDBJ databases">
        <authorList>
            <consortium name="International Durum Wheat Genome Sequencing Consortium (IDWGSC)"/>
            <person name="Milanesi L."/>
        </authorList>
    </citation>
    <scope>NUCLEOTIDE SEQUENCE [LARGE SCALE GENOMIC DNA]</scope>
    <source>
        <strain evidence="5">cv. Svevo</strain>
    </source>
</reference>
<dbReference type="Gramene" id="TRITD4Av1G260260.2">
    <property type="protein sequence ID" value="TRITD4Av1G260260.2"/>
    <property type="gene ID" value="TRITD4Av1G260260"/>
</dbReference>
<evidence type="ECO:0000256" key="2">
    <source>
        <dbReference type="ARBA" id="ARBA00022840"/>
    </source>
</evidence>
<dbReference type="GO" id="GO:0005524">
    <property type="term" value="F:ATP binding"/>
    <property type="evidence" value="ECO:0007669"/>
    <property type="project" value="UniProtKB-KW"/>
</dbReference>
<dbReference type="Gene3D" id="1.10.510.10">
    <property type="entry name" value="Transferase(Phosphotransferase) domain 1"/>
    <property type="match status" value="1"/>
</dbReference>